<organism evidence="3 4">
    <name type="scientific">Gnathostoma spinigerum</name>
    <dbReference type="NCBI Taxonomy" id="75299"/>
    <lineage>
        <taxon>Eukaryota</taxon>
        <taxon>Metazoa</taxon>
        <taxon>Ecdysozoa</taxon>
        <taxon>Nematoda</taxon>
        <taxon>Chromadorea</taxon>
        <taxon>Rhabditida</taxon>
        <taxon>Spirurina</taxon>
        <taxon>Gnathostomatomorpha</taxon>
        <taxon>Gnathostomatoidea</taxon>
        <taxon>Gnathostomatidae</taxon>
        <taxon>Gnathostoma</taxon>
    </lineage>
</organism>
<dbReference type="PROSITE" id="PS50097">
    <property type="entry name" value="BTB"/>
    <property type="match status" value="1"/>
</dbReference>
<name>A0ABD6E4S9_9BILA</name>
<dbReference type="CDD" id="cd18186">
    <property type="entry name" value="BTB_POZ_ZBTB_KLHL-like"/>
    <property type="match status" value="1"/>
</dbReference>
<feature type="compositionally biased region" description="Polar residues" evidence="1">
    <location>
        <begin position="579"/>
        <end position="592"/>
    </location>
</feature>
<feature type="region of interest" description="Disordered" evidence="1">
    <location>
        <begin position="577"/>
        <end position="607"/>
    </location>
</feature>
<accession>A0ABD6E4S9</accession>
<evidence type="ECO:0000256" key="1">
    <source>
        <dbReference type="SAM" id="MobiDB-lite"/>
    </source>
</evidence>
<evidence type="ECO:0000313" key="3">
    <source>
        <dbReference type="EMBL" id="MFH4974999.1"/>
    </source>
</evidence>
<dbReference type="AlphaFoldDB" id="A0ABD6E4S9"/>
<proteinExistence type="predicted"/>
<dbReference type="PANTHER" id="PTHR21541">
    <property type="entry name" value="BTB POZ DOMAIN CONTAINING 12"/>
    <property type="match status" value="1"/>
</dbReference>
<dbReference type="InterPro" id="IPR000210">
    <property type="entry name" value="BTB/POZ_dom"/>
</dbReference>
<dbReference type="CDD" id="cd22999">
    <property type="entry name" value="SAP_SLX4"/>
    <property type="match status" value="1"/>
</dbReference>
<reference evidence="3 4" key="1">
    <citation type="submission" date="2024-08" db="EMBL/GenBank/DDBJ databases">
        <title>Gnathostoma spinigerum genome.</title>
        <authorList>
            <person name="Gonzalez-Bertolin B."/>
            <person name="Monzon S."/>
            <person name="Zaballos A."/>
            <person name="Jimenez P."/>
            <person name="Dekumyoy P."/>
            <person name="Varona S."/>
            <person name="Cuesta I."/>
            <person name="Sumanam S."/>
            <person name="Adisakwattana P."/>
            <person name="Gasser R.B."/>
            <person name="Hernandez-Gonzalez A."/>
            <person name="Young N.D."/>
            <person name="Perteguer M.J."/>
        </authorList>
    </citation>
    <scope>NUCLEOTIDE SEQUENCE [LARGE SCALE GENOMIC DNA]</scope>
    <source>
        <strain evidence="3">AL3</strain>
        <tissue evidence="3">Liver</tissue>
    </source>
</reference>
<feature type="domain" description="BTB" evidence="2">
    <location>
        <begin position="287"/>
        <end position="349"/>
    </location>
</feature>
<evidence type="ECO:0000313" key="4">
    <source>
        <dbReference type="Proteomes" id="UP001608902"/>
    </source>
</evidence>
<dbReference type="PANTHER" id="PTHR21541:SF3">
    <property type="entry name" value="STRUCTURE-SPECIFIC ENDONUCLEASE SUBUNIT SLX4"/>
    <property type="match status" value="1"/>
</dbReference>
<keyword evidence="4" id="KW-1185">Reference proteome</keyword>
<dbReference type="InterPro" id="IPR011333">
    <property type="entry name" value="SKP1/BTB/POZ_sf"/>
</dbReference>
<protein>
    <recommendedName>
        <fullName evidence="2">BTB domain-containing protein</fullName>
    </recommendedName>
</protein>
<gene>
    <name evidence="3" type="ORF">AB6A40_001708</name>
</gene>
<evidence type="ECO:0000259" key="2">
    <source>
        <dbReference type="PROSITE" id="PS50097"/>
    </source>
</evidence>
<dbReference type="SUPFAM" id="SSF54695">
    <property type="entry name" value="POZ domain"/>
    <property type="match status" value="1"/>
</dbReference>
<comment type="caution">
    <text evidence="3">The sequence shown here is derived from an EMBL/GenBank/DDBJ whole genome shotgun (WGS) entry which is preliminary data.</text>
</comment>
<dbReference type="Gene3D" id="3.30.710.10">
    <property type="entry name" value="Potassium Channel Kv1.1, Chain A"/>
    <property type="match status" value="1"/>
</dbReference>
<dbReference type="EMBL" id="JBGFUD010000667">
    <property type="protein sequence ID" value="MFH4974999.1"/>
    <property type="molecule type" value="Genomic_DNA"/>
</dbReference>
<dbReference type="Pfam" id="PF00651">
    <property type="entry name" value="BTB"/>
    <property type="match status" value="1"/>
</dbReference>
<sequence length="910" mass="102335">MNDTDDFVVDPLKSSRPTTSRNVKCGSRESLESKKYTVESDCLLPNADVDKCFICEKDLRRLDEIRKSLHVNQCLDQIESKQVQEKEKQKWATTVDCPICGSPLQPGPYRAAHVKRCGRKHNIKAAKLYELMETQTQVSKVKKDKGLQHTSLPMPTIQPIKAIRNKDEPRTLADEELHLGKAISASLSDEKSSCFQKESSKHRVLPRSQKLHNLSYSLVELEPFSCKCAVFEQIQANFLKKYKVQNIIKRRQKRTRLLLGDLVKCFQKLDRLERLADDLSKISRSGGEITLRSQDNDCIYVHRFILRARSPSLLEKANGEGVILLDEFSSDVLRSYVNFLYTAKIEWADSEREDICKLGALFGPKGLTSLCKTIADTDISIQNETRTETVNNADVMNPLSCGKNTAPVQSSDLSNPEVSLLQANDVKITRSDDINTSSAVFDFEDSYQLTASQLKKLEKDNHSKTESCLRFRSQKIGNINDNQVIQGNHPETKNTPGMKNGLFSRRIMDASLSICSKEGEVIEEDFHSNETVFIKSESQNDEINVKNKQDDSGILESFICPLGPFKNATDLSHCEKSNTVHNRTTPPTSTPVKSAVSFPEDSGKTSNVNEPISGGTNTFMSHSTFSPEANTTCLPSPLPLPNDDPCFYQGLDLDASSICVMDTSPITAEDSICAINETAAKKSRRGSVATNSLHLESPITSEEPLVQQFCSTPISKNTRHRFIKNLDSNTKVLKIFDVTPMPDFEKMSDAELKEELAKYGIRSMGKKRSIAVLKKIYEETHPDIEGLSPICRNTRNVAAVMNEENTLNESLVEEDVLEESCVDDIGTLPKDNESMQTAVLTWLRRDENKDIYIRVLGLNAVPFDQFYERISKSTGTVALISKNNLMEILDRLHITFSLLSGDRRRRRKRY</sequence>
<dbReference type="Proteomes" id="UP001608902">
    <property type="component" value="Unassembled WGS sequence"/>
</dbReference>
<dbReference type="SMART" id="SM00225">
    <property type="entry name" value="BTB"/>
    <property type="match status" value="1"/>
</dbReference>
<feature type="region of interest" description="Disordered" evidence="1">
    <location>
        <begin position="1"/>
        <end position="23"/>
    </location>
</feature>